<reference evidence="1 2" key="1">
    <citation type="submission" date="2019-03" db="EMBL/GenBank/DDBJ databases">
        <title>Genomic Encyclopedia of Type Strains, Phase IV (KMG-IV): sequencing the most valuable type-strain genomes for metagenomic binning, comparative biology and taxonomic classification.</title>
        <authorList>
            <person name="Goeker M."/>
        </authorList>
    </citation>
    <scope>NUCLEOTIDE SEQUENCE [LARGE SCALE GENOMIC DNA]</scope>
    <source>
        <strain evidence="1 2">DSM 45361</strain>
    </source>
</reference>
<sequence length="70" mass="7543">MDGLDQLRDALRAEPPAGIAALPEDTLADLAGLVREARRNQAQQLGEAFEATLKHVPFPVRGIVRKVLVG</sequence>
<keyword evidence="2" id="KW-1185">Reference proteome</keyword>
<evidence type="ECO:0000313" key="2">
    <source>
        <dbReference type="Proteomes" id="UP000295444"/>
    </source>
</evidence>
<evidence type="ECO:0000313" key="1">
    <source>
        <dbReference type="EMBL" id="TDP97912.1"/>
    </source>
</evidence>
<dbReference type="AlphaFoldDB" id="A0A4R6SDH0"/>
<name>A0A4R6SDH0_LABRH</name>
<gene>
    <name evidence="1" type="ORF">EV186_103891</name>
</gene>
<dbReference type="Proteomes" id="UP000295444">
    <property type="component" value="Unassembled WGS sequence"/>
</dbReference>
<organism evidence="1 2">
    <name type="scientific">Labedaea rhizosphaerae</name>
    <dbReference type="NCBI Taxonomy" id="598644"/>
    <lineage>
        <taxon>Bacteria</taxon>
        <taxon>Bacillati</taxon>
        <taxon>Actinomycetota</taxon>
        <taxon>Actinomycetes</taxon>
        <taxon>Pseudonocardiales</taxon>
        <taxon>Pseudonocardiaceae</taxon>
        <taxon>Labedaea</taxon>
    </lineage>
</organism>
<comment type="caution">
    <text evidence="1">The sequence shown here is derived from an EMBL/GenBank/DDBJ whole genome shotgun (WGS) entry which is preliminary data.</text>
</comment>
<dbReference type="OrthoDB" id="3789000at2"/>
<dbReference type="RefSeq" id="WP_133851045.1">
    <property type="nucleotide sequence ID" value="NZ_SNXZ01000003.1"/>
</dbReference>
<proteinExistence type="predicted"/>
<accession>A0A4R6SDH0</accession>
<dbReference type="EMBL" id="SNXZ01000003">
    <property type="protein sequence ID" value="TDP97912.1"/>
    <property type="molecule type" value="Genomic_DNA"/>
</dbReference>
<protein>
    <submittedName>
        <fullName evidence="1">Uncharacterized protein</fullName>
    </submittedName>
</protein>